<keyword evidence="3" id="KW-1185">Reference proteome</keyword>
<dbReference type="Proteomes" id="UP001151760">
    <property type="component" value="Unassembled WGS sequence"/>
</dbReference>
<reference evidence="2" key="1">
    <citation type="journal article" date="2022" name="Int. J. Mol. Sci.">
        <title>Draft Genome of Tanacetum Coccineum: Genomic Comparison of Closely Related Tanacetum-Family Plants.</title>
        <authorList>
            <person name="Yamashiro T."/>
            <person name="Shiraishi A."/>
            <person name="Nakayama K."/>
            <person name="Satake H."/>
        </authorList>
    </citation>
    <scope>NUCLEOTIDE SEQUENCE</scope>
</reference>
<name>A0ABQ4YAL3_9ASTR</name>
<evidence type="ECO:0000313" key="3">
    <source>
        <dbReference type="Proteomes" id="UP001151760"/>
    </source>
</evidence>
<gene>
    <name evidence="2" type="ORF">Tco_0706773</name>
</gene>
<evidence type="ECO:0000313" key="2">
    <source>
        <dbReference type="EMBL" id="GJS73932.1"/>
    </source>
</evidence>
<dbReference type="EMBL" id="BQNB010010193">
    <property type="protein sequence ID" value="GJS73932.1"/>
    <property type="molecule type" value="Genomic_DNA"/>
</dbReference>
<reference evidence="2" key="2">
    <citation type="submission" date="2022-01" db="EMBL/GenBank/DDBJ databases">
        <authorList>
            <person name="Yamashiro T."/>
            <person name="Shiraishi A."/>
            <person name="Satake H."/>
            <person name="Nakayama K."/>
        </authorList>
    </citation>
    <scope>NUCLEOTIDE SEQUENCE</scope>
</reference>
<protein>
    <submittedName>
        <fullName evidence="2">Uncharacterized protein</fullName>
    </submittedName>
</protein>
<comment type="caution">
    <text evidence="2">The sequence shown here is derived from an EMBL/GenBank/DDBJ whole genome shotgun (WGS) entry which is preliminary data.</text>
</comment>
<organism evidence="2 3">
    <name type="scientific">Tanacetum coccineum</name>
    <dbReference type="NCBI Taxonomy" id="301880"/>
    <lineage>
        <taxon>Eukaryota</taxon>
        <taxon>Viridiplantae</taxon>
        <taxon>Streptophyta</taxon>
        <taxon>Embryophyta</taxon>
        <taxon>Tracheophyta</taxon>
        <taxon>Spermatophyta</taxon>
        <taxon>Magnoliopsida</taxon>
        <taxon>eudicotyledons</taxon>
        <taxon>Gunneridae</taxon>
        <taxon>Pentapetalae</taxon>
        <taxon>asterids</taxon>
        <taxon>campanulids</taxon>
        <taxon>Asterales</taxon>
        <taxon>Asteraceae</taxon>
        <taxon>Asteroideae</taxon>
        <taxon>Anthemideae</taxon>
        <taxon>Anthemidinae</taxon>
        <taxon>Tanacetum</taxon>
    </lineage>
</organism>
<proteinExistence type="predicted"/>
<feature type="region of interest" description="Disordered" evidence="1">
    <location>
        <begin position="123"/>
        <end position="150"/>
    </location>
</feature>
<sequence length="200" mass="22121">MEIPDTMISDAIKKSAGYNFYIAKKKESAKDKIVVEPKEQHVSRIKSGRGKAFMCYGDQAVNVPKKDVVLRKTRSLTIAEEIVVGPVVEDPAVQSLLDLQKGSKASRLENTDSDEVLYSLCSEESENETDDADDSDMDLSDDNPQGDDDAARFGVFMYNKSTEAPNSTYFSPTVTSSLLDFIQMLLNETPANEFVNTNNV</sequence>
<accession>A0ABQ4YAL3</accession>
<evidence type="ECO:0000256" key="1">
    <source>
        <dbReference type="SAM" id="MobiDB-lite"/>
    </source>
</evidence>
<feature type="compositionally biased region" description="Acidic residues" evidence="1">
    <location>
        <begin position="123"/>
        <end position="148"/>
    </location>
</feature>